<dbReference type="SMART" id="SM00174">
    <property type="entry name" value="RHO"/>
    <property type="match status" value="1"/>
</dbReference>
<keyword evidence="3" id="KW-0547">Nucleotide-binding</keyword>
<dbReference type="SMART" id="SM00173">
    <property type="entry name" value="RAS"/>
    <property type="match status" value="1"/>
</dbReference>
<proteinExistence type="inferred from homology"/>
<dbReference type="Proteomes" id="UP001054889">
    <property type="component" value="Unassembled WGS sequence"/>
</dbReference>
<accession>A0AAV5FBW0</accession>
<dbReference type="Pfam" id="PF00071">
    <property type="entry name" value="Ras"/>
    <property type="match status" value="1"/>
</dbReference>
<gene>
    <name evidence="6" type="primary">gb20921</name>
    <name evidence="6" type="ORF">PR202_gb20921</name>
</gene>
<dbReference type="PANTHER" id="PTHR47979">
    <property type="entry name" value="DRAB11-RELATED"/>
    <property type="match status" value="1"/>
</dbReference>
<evidence type="ECO:0000256" key="4">
    <source>
        <dbReference type="ARBA" id="ARBA00023136"/>
    </source>
</evidence>
<dbReference type="SMART" id="SM00176">
    <property type="entry name" value="RAN"/>
    <property type="match status" value="1"/>
</dbReference>
<dbReference type="GO" id="GO:0012505">
    <property type="term" value="C:endomembrane system"/>
    <property type="evidence" value="ECO:0007669"/>
    <property type="project" value="UniProtKB-SubCell"/>
</dbReference>
<name>A0AAV5FBW0_ELECO</name>
<dbReference type="SUPFAM" id="SSF52540">
    <property type="entry name" value="P-loop containing nucleoside triphosphate hydrolases"/>
    <property type="match status" value="1"/>
</dbReference>
<keyword evidence="7" id="KW-1185">Reference proteome</keyword>
<comment type="subcellular location">
    <subcellularLocation>
        <location evidence="1">Endomembrane system</location>
    </subcellularLocation>
</comment>
<keyword evidence="4" id="KW-0472">Membrane</keyword>
<dbReference type="EMBL" id="BQKI01000084">
    <property type="protein sequence ID" value="GJN32412.1"/>
    <property type="molecule type" value="Genomic_DNA"/>
</dbReference>
<protein>
    <submittedName>
        <fullName evidence="6">Uncharacterized protein</fullName>
    </submittedName>
</protein>
<evidence type="ECO:0000256" key="1">
    <source>
        <dbReference type="ARBA" id="ARBA00004308"/>
    </source>
</evidence>
<dbReference type="FunFam" id="3.40.50.300:FF:000586">
    <property type="entry name" value="Rab family GTPase"/>
    <property type="match status" value="1"/>
</dbReference>
<evidence type="ECO:0000256" key="5">
    <source>
        <dbReference type="SAM" id="MobiDB-lite"/>
    </source>
</evidence>
<evidence type="ECO:0000256" key="3">
    <source>
        <dbReference type="ARBA" id="ARBA00022741"/>
    </source>
</evidence>
<dbReference type="SMART" id="SM00175">
    <property type="entry name" value="RAB"/>
    <property type="match status" value="1"/>
</dbReference>
<comment type="caution">
    <text evidence="6">The sequence shown here is derived from an EMBL/GenBank/DDBJ whole genome shotgun (WGS) entry which is preliminary data.</text>
</comment>
<dbReference type="InterPro" id="IPR005225">
    <property type="entry name" value="Small_GTP-bd"/>
</dbReference>
<dbReference type="InterPro" id="IPR027417">
    <property type="entry name" value="P-loop_NTPase"/>
</dbReference>
<sequence length="788" mass="87665">MDTLMDLANTFTDDHVYDDCDDGVDMPCTCECLDSSSNDLIGCSTSVPNMMIDNNVSLDLACSTSIDDVYESHIDHASSSIIEEFFACHANDNEDLLESLIRLRGIVDRIGATSFKLPKTVIAEKILSLLLSSKLFYVTLDLLMKKSLSVEDVIELLFKDEEITASMAWKKTFKTNHRASSSKGKEVASSSNFFDPSIRLSCNNFYNYFIARHSSGASSSSTSSLIPSSTPSTLGGPNIGVGGAPTTMLARSFDLVASAPVPSPPPLPPPQDHIWHLRRAHQQDLFFELGEFVRNSKDDLCENLLSIYDLVCRINSFRGLWRIAPHEVIDKLLQQITTPERGFLFEEVVNRRHELSIERAIEMILVLHSQVGHVLEHITGLYDPPHYYINLDNVHMGDGHEHWRYHAPHYPIRRRLRDGIARIPIYENGLIAQHREEDESSVVALTGNTFTGTCHLLSLRVVGTVPDLPHQCGPHRSFSFGELPRSPTEDLAAANRRIPRAPSRAQDLTCSSSRLRQPEVKATDRSPYPAATTTAATAFREPVTTVSWCSVSPHLSLIGVVGPCAMSVVTRAPSSLVALSYRGFDENLRNSRPRCVRSPPVMGTPEPKHVQRFKCITIGDVGVGKSCLLLQFTDKKFQPEHYLTIGVEFGTRIINIDNKPTKLQIWDTAGQESFRSITIMYYRGAAAAILVYDITRRETFDHVTRWLKDAEKLAPANVTIMLIGNKCDLSDRRAVSYEEGERFAKEHGLIFLESSAKTAQNVDEAFTIAARTVSKNVEDGVIDSSAKV</sequence>
<dbReference type="NCBIfam" id="TIGR00231">
    <property type="entry name" value="small_GTP"/>
    <property type="match status" value="1"/>
</dbReference>
<reference evidence="6" key="2">
    <citation type="submission" date="2021-12" db="EMBL/GenBank/DDBJ databases">
        <title>Resequencing data analysis of finger millet.</title>
        <authorList>
            <person name="Hatakeyama M."/>
            <person name="Aluri S."/>
            <person name="Balachadran M.T."/>
            <person name="Sivarajan S.R."/>
            <person name="Poveda L."/>
            <person name="Shimizu-Inatsugi R."/>
            <person name="Schlapbach R."/>
            <person name="Sreeman S.M."/>
            <person name="Shimizu K.K."/>
        </authorList>
    </citation>
    <scope>NUCLEOTIDE SEQUENCE</scope>
</reference>
<dbReference type="GO" id="GO:0003924">
    <property type="term" value="F:GTPase activity"/>
    <property type="evidence" value="ECO:0007669"/>
    <property type="project" value="InterPro"/>
</dbReference>
<organism evidence="6 7">
    <name type="scientific">Eleusine coracana subsp. coracana</name>
    <dbReference type="NCBI Taxonomy" id="191504"/>
    <lineage>
        <taxon>Eukaryota</taxon>
        <taxon>Viridiplantae</taxon>
        <taxon>Streptophyta</taxon>
        <taxon>Embryophyta</taxon>
        <taxon>Tracheophyta</taxon>
        <taxon>Spermatophyta</taxon>
        <taxon>Magnoliopsida</taxon>
        <taxon>Liliopsida</taxon>
        <taxon>Poales</taxon>
        <taxon>Poaceae</taxon>
        <taxon>PACMAD clade</taxon>
        <taxon>Chloridoideae</taxon>
        <taxon>Cynodonteae</taxon>
        <taxon>Eleusininae</taxon>
        <taxon>Eleusine</taxon>
    </lineage>
</organism>
<dbReference type="Gene3D" id="3.40.50.300">
    <property type="entry name" value="P-loop containing nucleotide triphosphate hydrolases"/>
    <property type="match status" value="1"/>
</dbReference>
<reference evidence="6" key="1">
    <citation type="journal article" date="2018" name="DNA Res.">
        <title>Multiple hybrid de novo genome assembly of finger millet, an orphan allotetraploid crop.</title>
        <authorList>
            <person name="Hatakeyama M."/>
            <person name="Aluri S."/>
            <person name="Balachadran M.T."/>
            <person name="Sivarajan S.R."/>
            <person name="Patrignani A."/>
            <person name="Gruter S."/>
            <person name="Poveda L."/>
            <person name="Shimizu-Inatsugi R."/>
            <person name="Baeten J."/>
            <person name="Francoijs K.J."/>
            <person name="Nataraja K.N."/>
            <person name="Reddy Y.A.N."/>
            <person name="Phadnis S."/>
            <person name="Ravikumar R.L."/>
            <person name="Schlapbach R."/>
            <person name="Sreeman S.M."/>
            <person name="Shimizu K.K."/>
        </authorList>
    </citation>
    <scope>NUCLEOTIDE SEQUENCE</scope>
</reference>
<feature type="region of interest" description="Disordered" evidence="5">
    <location>
        <begin position="495"/>
        <end position="528"/>
    </location>
</feature>
<dbReference type="InterPro" id="IPR001806">
    <property type="entry name" value="Small_GTPase"/>
</dbReference>
<dbReference type="InterPro" id="IPR050209">
    <property type="entry name" value="Rab_GTPases_membrane_traffic"/>
</dbReference>
<evidence type="ECO:0000313" key="6">
    <source>
        <dbReference type="EMBL" id="GJN32412.1"/>
    </source>
</evidence>
<dbReference type="AlphaFoldDB" id="A0AAV5FBW0"/>
<dbReference type="PRINTS" id="PR00449">
    <property type="entry name" value="RASTRNSFRMNG"/>
</dbReference>
<dbReference type="PROSITE" id="PS51419">
    <property type="entry name" value="RAB"/>
    <property type="match status" value="1"/>
</dbReference>
<evidence type="ECO:0000256" key="2">
    <source>
        <dbReference type="ARBA" id="ARBA00006270"/>
    </source>
</evidence>
<comment type="similarity">
    <text evidence="2">Belongs to the small GTPase superfamily. Rab family.</text>
</comment>
<dbReference type="PROSITE" id="PS51420">
    <property type="entry name" value="RHO"/>
    <property type="match status" value="1"/>
</dbReference>
<evidence type="ECO:0000313" key="7">
    <source>
        <dbReference type="Proteomes" id="UP001054889"/>
    </source>
</evidence>
<feature type="compositionally biased region" description="Polar residues" evidence="5">
    <location>
        <begin position="506"/>
        <end position="515"/>
    </location>
</feature>
<dbReference type="GO" id="GO:0005525">
    <property type="term" value="F:GTP binding"/>
    <property type="evidence" value="ECO:0007669"/>
    <property type="project" value="InterPro"/>
</dbReference>
<dbReference type="PROSITE" id="PS51421">
    <property type="entry name" value="RAS"/>
    <property type="match status" value="1"/>
</dbReference>